<evidence type="ECO:0000313" key="2">
    <source>
        <dbReference type="EMBL" id="QBH11736.1"/>
    </source>
</evidence>
<keyword evidence="1" id="KW-0472">Membrane</keyword>
<evidence type="ECO:0000256" key="1">
    <source>
        <dbReference type="SAM" id="Phobius"/>
    </source>
</evidence>
<proteinExistence type="predicted"/>
<keyword evidence="1" id="KW-0812">Transmembrane</keyword>
<keyword evidence="1" id="KW-1133">Transmembrane helix</keyword>
<dbReference type="Proteomes" id="UP000293902">
    <property type="component" value="Chromosome"/>
</dbReference>
<gene>
    <name evidence="3" type="ORF">DO021_05995</name>
    <name evidence="2" type="ORF">EYB58_01625</name>
</gene>
<evidence type="ECO:0000313" key="4">
    <source>
        <dbReference type="Proteomes" id="UP000248798"/>
    </source>
</evidence>
<dbReference type="OrthoDB" id="5422702at2"/>
<protein>
    <submittedName>
        <fullName evidence="3">Uncharacterized protein</fullName>
    </submittedName>
</protein>
<organism evidence="3 4">
    <name type="scientific">Desulfobacter hydrogenophilus</name>
    <dbReference type="NCBI Taxonomy" id="2291"/>
    <lineage>
        <taxon>Bacteria</taxon>
        <taxon>Pseudomonadati</taxon>
        <taxon>Thermodesulfobacteriota</taxon>
        <taxon>Desulfobacteria</taxon>
        <taxon>Desulfobacterales</taxon>
        <taxon>Desulfobacteraceae</taxon>
        <taxon>Desulfobacter</taxon>
    </lineage>
</organism>
<sequence length="71" mass="7863">MRNNICTSENFSKYFLSGLFGVFALGLVVLGFTFLPIIGFVLALPVVAIAFVLSRTRLNDQCELDFKNDVS</sequence>
<feature type="transmembrane region" description="Helical" evidence="1">
    <location>
        <begin position="20"/>
        <end position="53"/>
    </location>
</feature>
<reference evidence="2 5" key="2">
    <citation type="submission" date="2019-02" db="EMBL/GenBank/DDBJ databases">
        <title>Complete genome sequence of Desulfobacter hydrogenophilus AcRS1.</title>
        <authorList>
            <person name="Marietou A."/>
            <person name="Lund M.B."/>
            <person name="Marshall I.P.G."/>
            <person name="Schreiber L."/>
            <person name="Jorgensen B."/>
        </authorList>
    </citation>
    <scope>NUCLEOTIDE SEQUENCE [LARGE SCALE GENOMIC DNA]</scope>
    <source>
        <strain evidence="2 5">AcRS1</strain>
    </source>
</reference>
<keyword evidence="5" id="KW-1185">Reference proteome</keyword>
<reference evidence="3 4" key="1">
    <citation type="submission" date="2018-06" db="EMBL/GenBank/DDBJ databases">
        <title>Complete Genome Sequence of Desulfobacter hydrogenophilus (DSM3380).</title>
        <authorList>
            <person name="Marietou A."/>
            <person name="Schreiber L."/>
            <person name="Marshall I."/>
            <person name="Jorgensen B."/>
        </authorList>
    </citation>
    <scope>NUCLEOTIDE SEQUENCE [LARGE SCALE GENOMIC DNA]</scope>
    <source>
        <strain evidence="3 4">DSM 3380</strain>
    </source>
</reference>
<accession>A0A328FE92</accession>
<name>A0A328FE92_9BACT</name>
<dbReference type="AlphaFoldDB" id="A0A328FE92"/>
<dbReference type="EMBL" id="QLNI01000009">
    <property type="protein sequence ID" value="RAM02948.1"/>
    <property type="molecule type" value="Genomic_DNA"/>
</dbReference>
<dbReference type="EMBL" id="CP036313">
    <property type="protein sequence ID" value="QBH11736.1"/>
    <property type="molecule type" value="Genomic_DNA"/>
</dbReference>
<dbReference type="Proteomes" id="UP000248798">
    <property type="component" value="Unassembled WGS sequence"/>
</dbReference>
<evidence type="ECO:0000313" key="5">
    <source>
        <dbReference type="Proteomes" id="UP000293902"/>
    </source>
</evidence>
<evidence type="ECO:0000313" key="3">
    <source>
        <dbReference type="EMBL" id="RAM02948.1"/>
    </source>
</evidence>
<dbReference type="RefSeq" id="WP_111954710.1">
    <property type="nucleotide sequence ID" value="NZ_CP036313.1"/>
</dbReference>